<dbReference type="AlphaFoldDB" id="A0A0H2SEJ4"/>
<protein>
    <submittedName>
        <fullName evidence="1">Uncharacterized protein</fullName>
    </submittedName>
</protein>
<accession>A0A0H2SEJ4</accession>
<dbReference type="InParanoid" id="A0A0H2SEJ4"/>
<sequence>MIASTILDIFASHPLVVNSLPFAKVLELVVICHHLMLRISMINKQDEIHAPISLPLSVQHPTSASFYELFCVMSVIRDA</sequence>
<keyword evidence="2" id="KW-1185">Reference proteome</keyword>
<dbReference type="Proteomes" id="UP000053477">
    <property type="component" value="Unassembled WGS sequence"/>
</dbReference>
<gene>
    <name evidence="1" type="ORF">SCHPADRAFT_902349</name>
</gene>
<proteinExistence type="predicted"/>
<evidence type="ECO:0000313" key="1">
    <source>
        <dbReference type="EMBL" id="KLO15451.1"/>
    </source>
</evidence>
<dbReference type="EMBL" id="KQ085929">
    <property type="protein sequence ID" value="KLO15451.1"/>
    <property type="molecule type" value="Genomic_DNA"/>
</dbReference>
<name>A0A0H2SEJ4_9AGAM</name>
<organism evidence="1 2">
    <name type="scientific">Schizopora paradoxa</name>
    <dbReference type="NCBI Taxonomy" id="27342"/>
    <lineage>
        <taxon>Eukaryota</taxon>
        <taxon>Fungi</taxon>
        <taxon>Dikarya</taxon>
        <taxon>Basidiomycota</taxon>
        <taxon>Agaricomycotina</taxon>
        <taxon>Agaricomycetes</taxon>
        <taxon>Hymenochaetales</taxon>
        <taxon>Schizoporaceae</taxon>
        <taxon>Schizopora</taxon>
    </lineage>
</organism>
<evidence type="ECO:0000313" key="2">
    <source>
        <dbReference type="Proteomes" id="UP000053477"/>
    </source>
</evidence>
<reference evidence="1 2" key="1">
    <citation type="submission" date="2015-04" db="EMBL/GenBank/DDBJ databases">
        <title>Complete genome sequence of Schizopora paradoxa KUC8140, a cosmopolitan wood degrader in East Asia.</title>
        <authorList>
            <consortium name="DOE Joint Genome Institute"/>
            <person name="Min B."/>
            <person name="Park H."/>
            <person name="Jang Y."/>
            <person name="Kim J.-J."/>
            <person name="Kim K.H."/>
            <person name="Pangilinan J."/>
            <person name="Lipzen A."/>
            <person name="Riley R."/>
            <person name="Grigoriev I.V."/>
            <person name="Spatafora J.W."/>
            <person name="Choi I.-G."/>
        </authorList>
    </citation>
    <scope>NUCLEOTIDE SEQUENCE [LARGE SCALE GENOMIC DNA]</scope>
    <source>
        <strain evidence="1 2">KUC8140</strain>
    </source>
</reference>